<name>A0A1G4B9Y2_9PEZI</name>
<evidence type="ECO:0000256" key="1">
    <source>
        <dbReference type="SAM" id="MobiDB-lite"/>
    </source>
</evidence>
<organism evidence="2 3">
    <name type="scientific">Colletotrichum orchidophilum</name>
    <dbReference type="NCBI Taxonomy" id="1209926"/>
    <lineage>
        <taxon>Eukaryota</taxon>
        <taxon>Fungi</taxon>
        <taxon>Dikarya</taxon>
        <taxon>Ascomycota</taxon>
        <taxon>Pezizomycotina</taxon>
        <taxon>Sordariomycetes</taxon>
        <taxon>Hypocreomycetidae</taxon>
        <taxon>Glomerellales</taxon>
        <taxon>Glomerellaceae</taxon>
        <taxon>Colletotrichum</taxon>
    </lineage>
</organism>
<comment type="caution">
    <text evidence="2">The sequence shown here is derived from an EMBL/GenBank/DDBJ whole genome shotgun (WGS) entry which is preliminary data.</text>
</comment>
<feature type="region of interest" description="Disordered" evidence="1">
    <location>
        <begin position="1"/>
        <end position="24"/>
    </location>
</feature>
<proteinExistence type="predicted"/>
<dbReference type="Proteomes" id="UP000176998">
    <property type="component" value="Unassembled WGS sequence"/>
</dbReference>
<dbReference type="EMBL" id="MJBS01000050">
    <property type="protein sequence ID" value="OHE98102.1"/>
    <property type="molecule type" value="Genomic_DNA"/>
</dbReference>
<reference evidence="2 3" key="1">
    <citation type="submission" date="2016-09" db="EMBL/GenBank/DDBJ databases">
        <authorList>
            <person name="Capua I."/>
            <person name="De Benedictis P."/>
            <person name="Joannis T."/>
            <person name="Lombin L.H."/>
            <person name="Cattoli G."/>
        </authorList>
    </citation>
    <scope>NUCLEOTIDE SEQUENCE [LARGE SCALE GENOMIC DNA]</scope>
    <source>
        <strain evidence="2 3">IMI 309357</strain>
    </source>
</reference>
<feature type="compositionally biased region" description="Basic and acidic residues" evidence="1">
    <location>
        <begin position="1"/>
        <end position="13"/>
    </location>
</feature>
<feature type="compositionally biased region" description="Basic and acidic residues" evidence="1">
    <location>
        <begin position="145"/>
        <end position="159"/>
    </location>
</feature>
<evidence type="ECO:0000313" key="2">
    <source>
        <dbReference type="EMBL" id="OHE98102.1"/>
    </source>
</evidence>
<feature type="region of interest" description="Disordered" evidence="1">
    <location>
        <begin position="119"/>
        <end position="160"/>
    </location>
</feature>
<gene>
    <name evidence="2" type="ORF">CORC01_06616</name>
</gene>
<sequence>MPAPDHSSHHFSDASDMASSSPDEVFTTLGCSAPSISPNISREALRGRQILRFLKHLKTQNTDESKRVLEIITEAEIAKAQGYSVLFPQRSNEEEWPSSWLIGKHQHFLTYLHGHFAKSATPPKPLRSPKKTTPKKQARTTTDTAIDKGTKKSQIELDQPHAVPLSQLSPTRMGSEDGECTVQEVADLGSIQISSTASRQAQPLPSSSRFPPHISAQGSGNVPGSWPFGIETEGESSTTVQKDQGRSIFETIARPGPRLSPEYYAWAKARGQRKRASMEMLAATLSLRDVQAQGRIAGPEVDDRVSNADRHLRQAELALVQTLDDFKHSLQHESQTGSTSR</sequence>
<feature type="compositionally biased region" description="Basic residues" evidence="1">
    <location>
        <begin position="127"/>
        <end position="138"/>
    </location>
</feature>
<evidence type="ECO:0000313" key="3">
    <source>
        <dbReference type="Proteomes" id="UP000176998"/>
    </source>
</evidence>
<dbReference type="GeneID" id="34559765"/>
<dbReference type="AlphaFoldDB" id="A0A1G4B9Y2"/>
<keyword evidence="3" id="KW-1185">Reference proteome</keyword>
<feature type="region of interest" description="Disordered" evidence="1">
    <location>
        <begin position="194"/>
        <end position="222"/>
    </location>
</feature>
<feature type="compositionally biased region" description="Polar residues" evidence="1">
    <location>
        <begin position="194"/>
        <end position="209"/>
    </location>
</feature>
<protein>
    <submittedName>
        <fullName evidence="2">Uncharacterized protein</fullName>
    </submittedName>
</protein>
<dbReference type="RefSeq" id="XP_022475253.1">
    <property type="nucleotide sequence ID" value="XM_022618255.1"/>
</dbReference>
<accession>A0A1G4B9Y2</accession>